<evidence type="ECO:0000256" key="1">
    <source>
        <dbReference type="ARBA" id="ARBA00004609"/>
    </source>
</evidence>
<evidence type="ECO:0000256" key="6">
    <source>
        <dbReference type="ARBA" id="ARBA00022617"/>
    </source>
</evidence>
<evidence type="ECO:0000256" key="2">
    <source>
        <dbReference type="ARBA" id="ARBA00004613"/>
    </source>
</evidence>
<dbReference type="GO" id="GO:0046872">
    <property type="term" value="F:metal ion binding"/>
    <property type="evidence" value="ECO:0007669"/>
    <property type="project" value="UniProtKB-UniRule"/>
</dbReference>
<dbReference type="GO" id="GO:0098552">
    <property type="term" value="C:side of membrane"/>
    <property type="evidence" value="ECO:0007669"/>
    <property type="project" value="UniProtKB-KW"/>
</dbReference>
<keyword evidence="9 16" id="KW-0732">Signal</keyword>
<keyword evidence="10 15" id="KW-0408">Iron</keyword>
<evidence type="ECO:0000256" key="5">
    <source>
        <dbReference type="ARBA" id="ARBA00022525"/>
    </source>
</evidence>
<dbReference type="GO" id="GO:0005886">
    <property type="term" value="C:plasma membrane"/>
    <property type="evidence" value="ECO:0007669"/>
    <property type="project" value="UniProtKB-SubCell"/>
</dbReference>
<evidence type="ECO:0000256" key="7">
    <source>
        <dbReference type="ARBA" id="ARBA00022622"/>
    </source>
</evidence>
<evidence type="ECO:0000256" key="11">
    <source>
        <dbReference type="ARBA" id="ARBA00023136"/>
    </source>
</evidence>
<comment type="caution">
    <text evidence="15">Lacks conserved residue(s) required for the propagation of feature annotation.</text>
</comment>
<evidence type="ECO:0000256" key="13">
    <source>
        <dbReference type="ARBA" id="ARBA00023180"/>
    </source>
</evidence>
<keyword evidence="4" id="KW-1003">Cell membrane</keyword>
<evidence type="ECO:0000256" key="14">
    <source>
        <dbReference type="ARBA" id="ARBA00023288"/>
    </source>
</evidence>
<dbReference type="InterPro" id="IPR008427">
    <property type="entry name" value="Extracellular_membr_CFEM_dom"/>
</dbReference>
<keyword evidence="11" id="KW-0472">Membrane</keyword>
<dbReference type="InterPro" id="IPR051735">
    <property type="entry name" value="CFEM_domain"/>
</dbReference>
<feature type="chain" id="PRO_5012859082" description="CFEM domain-containing protein" evidence="16">
    <location>
        <begin position="16"/>
        <end position="185"/>
    </location>
</feature>
<name>W3WVB2_PESFW</name>
<proteinExistence type="inferred from homology"/>
<evidence type="ECO:0000313" key="18">
    <source>
        <dbReference type="EMBL" id="ETS77808.1"/>
    </source>
</evidence>
<keyword evidence="5" id="KW-0964">Secreted</keyword>
<keyword evidence="13" id="KW-0325">Glycoprotein</keyword>
<dbReference type="RefSeq" id="XP_007836642.1">
    <property type="nucleotide sequence ID" value="XM_007838451.1"/>
</dbReference>
<evidence type="ECO:0000256" key="10">
    <source>
        <dbReference type="ARBA" id="ARBA00023004"/>
    </source>
</evidence>
<keyword evidence="7" id="KW-0336">GPI-anchor</keyword>
<feature type="domain" description="CFEM" evidence="17">
    <location>
        <begin position="1"/>
        <end position="106"/>
    </location>
</feature>
<feature type="binding site" description="axial binding residue" evidence="15">
    <location>
        <position position="42"/>
    </location>
    <ligand>
        <name>heme</name>
        <dbReference type="ChEBI" id="CHEBI:30413"/>
    </ligand>
    <ligandPart>
        <name>Fe</name>
        <dbReference type="ChEBI" id="CHEBI:18248"/>
    </ligandPart>
</feature>
<reference evidence="19" key="1">
    <citation type="journal article" date="2015" name="BMC Genomics">
        <title>Genomic and transcriptomic analysis of the endophytic fungus Pestalotiopsis fici reveals its lifestyle and high potential for synthesis of natural products.</title>
        <authorList>
            <person name="Wang X."/>
            <person name="Zhang X."/>
            <person name="Liu L."/>
            <person name="Xiang M."/>
            <person name="Wang W."/>
            <person name="Sun X."/>
            <person name="Che Y."/>
            <person name="Guo L."/>
            <person name="Liu G."/>
            <person name="Guo L."/>
            <person name="Wang C."/>
            <person name="Yin W.B."/>
            <person name="Stadler M."/>
            <person name="Zhang X."/>
            <person name="Liu X."/>
        </authorList>
    </citation>
    <scope>NUCLEOTIDE SEQUENCE [LARGE SCALE GENOMIC DNA]</scope>
    <source>
        <strain evidence="19">W106-1 / CGMCC3.15140</strain>
    </source>
</reference>
<evidence type="ECO:0000256" key="3">
    <source>
        <dbReference type="ARBA" id="ARBA00010031"/>
    </source>
</evidence>
<evidence type="ECO:0000256" key="12">
    <source>
        <dbReference type="ARBA" id="ARBA00023157"/>
    </source>
</evidence>
<accession>W3WVB2</accession>
<dbReference type="InParanoid" id="W3WVB2"/>
<evidence type="ECO:0000256" key="16">
    <source>
        <dbReference type="SAM" id="SignalP"/>
    </source>
</evidence>
<keyword evidence="8 15" id="KW-0479">Metal-binding</keyword>
<dbReference type="KEGG" id="pfy:PFICI_09870"/>
<evidence type="ECO:0000313" key="19">
    <source>
        <dbReference type="Proteomes" id="UP000030651"/>
    </source>
</evidence>
<keyword evidence="12 15" id="KW-1015">Disulfide bond</keyword>
<dbReference type="HOGENOM" id="CLU_101422_1_0_1"/>
<keyword evidence="6 15" id="KW-0349">Heme</keyword>
<evidence type="ECO:0000256" key="4">
    <source>
        <dbReference type="ARBA" id="ARBA00022475"/>
    </source>
</evidence>
<dbReference type="PANTHER" id="PTHR37928:SF2">
    <property type="entry name" value="GPI ANCHORED CFEM DOMAIN PROTEIN (AFU_ORTHOLOGUE AFUA_6G10580)"/>
    <property type="match status" value="1"/>
</dbReference>
<dbReference type="OrthoDB" id="3559948at2759"/>
<comment type="subcellular location">
    <subcellularLocation>
        <location evidence="1">Cell membrane</location>
        <topology evidence="1">Lipid-anchor</topology>
        <topology evidence="1">GPI-anchor</topology>
    </subcellularLocation>
    <subcellularLocation>
        <location evidence="2">Secreted</location>
    </subcellularLocation>
</comment>
<feature type="signal peptide" evidence="16">
    <location>
        <begin position="1"/>
        <end position="15"/>
    </location>
</feature>
<organism evidence="18 19">
    <name type="scientific">Pestalotiopsis fici (strain W106-1 / CGMCC3.15140)</name>
    <dbReference type="NCBI Taxonomy" id="1229662"/>
    <lineage>
        <taxon>Eukaryota</taxon>
        <taxon>Fungi</taxon>
        <taxon>Dikarya</taxon>
        <taxon>Ascomycota</taxon>
        <taxon>Pezizomycotina</taxon>
        <taxon>Sordariomycetes</taxon>
        <taxon>Xylariomycetidae</taxon>
        <taxon>Amphisphaeriales</taxon>
        <taxon>Sporocadaceae</taxon>
        <taxon>Pestalotiopsis</taxon>
    </lineage>
</organism>
<dbReference type="Pfam" id="PF05730">
    <property type="entry name" value="CFEM"/>
    <property type="match status" value="1"/>
</dbReference>
<dbReference type="eggNOG" id="ENOG502S2Z9">
    <property type="taxonomic scope" value="Eukaryota"/>
</dbReference>
<protein>
    <recommendedName>
        <fullName evidence="17">CFEM domain-containing protein</fullName>
    </recommendedName>
</protein>
<evidence type="ECO:0000259" key="17">
    <source>
        <dbReference type="PROSITE" id="PS52012"/>
    </source>
</evidence>
<evidence type="ECO:0000256" key="8">
    <source>
        <dbReference type="ARBA" id="ARBA00022723"/>
    </source>
</evidence>
<keyword evidence="14" id="KW-0449">Lipoprotein</keyword>
<dbReference type="GeneID" id="19274883"/>
<dbReference type="EMBL" id="KI912115">
    <property type="protein sequence ID" value="ETS77808.1"/>
    <property type="molecule type" value="Genomic_DNA"/>
</dbReference>
<dbReference type="PANTHER" id="PTHR37928">
    <property type="entry name" value="CFEM DOMAIN PROTEIN (AFU_ORTHOLOGUE AFUA_6G14090)"/>
    <property type="match status" value="1"/>
</dbReference>
<dbReference type="Proteomes" id="UP000030651">
    <property type="component" value="Unassembled WGS sequence"/>
</dbReference>
<dbReference type="STRING" id="1229662.W3WVB2"/>
<dbReference type="PROSITE" id="PS52012">
    <property type="entry name" value="CFEM"/>
    <property type="match status" value="1"/>
</dbReference>
<dbReference type="OMA" id="ACQCASD"/>
<sequence>MKSALILVGAALAVAQNFSGQPSCATSCLSVAITGAGCALDDAACQCGPTQASIAASAAPCLLTACPVTDLSQAQSAGAAACAAYSASAGSGDSSSGTITTGPTATDSLSSTLAHSGDTIIGISTNSTGSATDTKTIVGTVQTPSVSNTASVSGTGSTPNLAPTAAPAKIVGGVLAGLLGVVAAL</sequence>
<evidence type="ECO:0000256" key="9">
    <source>
        <dbReference type="ARBA" id="ARBA00022729"/>
    </source>
</evidence>
<comment type="similarity">
    <text evidence="3">Belongs to the RBT5 family.</text>
</comment>
<dbReference type="GO" id="GO:0005576">
    <property type="term" value="C:extracellular region"/>
    <property type="evidence" value="ECO:0007669"/>
    <property type="project" value="UniProtKB-SubCell"/>
</dbReference>
<feature type="disulfide bond" evidence="15">
    <location>
        <begin position="38"/>
        <end position="45"/>
    </location>
</feature>
<dbReference type="AlphaFoldDB" id="W3WVB2"/>
<keyword evidence="19" id="KW-1185">Reference proteome</keyword>
<gene>
    <name evidence="18" type="ORF">PFICI_09870</name>
</gene>
<evidence type="ECO:0000256" key="15">
    <source>
        <dbReference type="PROSITE-ProRule" id="PRU01356"/>
    </source>
</evidence>